<dbReference type="EMBL" id="LXQA010881242">
    <property type="protein sequence ID" value="MCI75369.1"/>
    <property type="molecule type" value="Genomic_DNA"/>
</dbReference>
<organism evidence="2 3">
    <name type="scientific">Trifolium medium</name>
    <dbReference type="NCBI Taxonomy" id="97028"/>
    <lineage>
        <taxon>Eukaryota</taxon>
        <taxon>Viridiplantae</taxon>
        <taxon>Streptophyta</taxon>
        <taxon>Embryophyta</taxon>
        <taxon>Tracheophyta</taxon>
        <taxon>Spermatophyta</taxon>
        <taxon>Magnoliopsida</taxon>
        <taxon>eudicotyledons</taxon>
        <taxon>Gunneridae</taxon>
        <taxon>Pentapetalae</taxon>
        <taxon>rosids</taxon>
        <taxon>fabids</taxon>
        <taxon>Fabales</taxon>
        <taxon>Fabaceae</taxon>
        <taxon>Papilionoideae</taxon>
        <taxon>50 kb inversion clade</taxon>
        <taxon>NPAAA clade</taxon>
        <taxon>Hologalegina</taxon>
        <taxon>IRL clade</taxon>
        <taxon>Trifolieae</taxon>
        <taxon>Trifolium</taxon>
    </lineage>
</organism>
<protein>
    <submittedName>
        <fullName evidence="2">Uncharacterized protein</fullName>
    </submittedName>
</protein>
<keyword evidence="3" id="KW-1185">Reference proteome</keyword>
<feature type="region of interest" description="Disordered" evidence="1">
    <location>
        <begin position="1"/>
        <end position="23"/>
    </location>
</feature>
<accession>A0A392UNZ7</accession>
<evidence type="ECO:0000313" key="2">
    <source>
        <dbReference type="EMBL" id="MCI75369.1"/>
    </source>
</evidence>
<dbReference type="Proteomes" id="UP000265520">
    <property type="component" value="Unassembled WGS sequence"/>
</dbReference>
<reference evidence="2 3" key="1">
    <citation type="journal article" date="2018" name="Front. Plant Sci.">
        <title>Red Clover (Trifolium pratense) and Zigzag Clover (T. medium) - A Picture of Genomic Similarities and Differences.</title>
        <authorList>
            <person name="Dluhosova J."/>
            <person name="Istvanek J."/>
            <person name="Nedelnik J."/>
            <person name="Repkova J."/>
        </authorList>
    </citation>
    <scope>NUCLEOTIDE SEQUENCE [LARGE SCALE GENOMIC DNA]</scope>
    <source>
        <strain evidence="3">cv. 10/8</strain>
        <tissue evidence="2">Leaf</tissue>
    </source>
</reference>
<dbReference type="AlphaFoldDB" id="A0A392UNZ7"/>
<feature type="non-terminal residue" evidence="2">
    <location>
        <position position="1"/>
    </location>
</feature>
<proteinExistence type="predicted"/>
<sequence>VPQVADCNSIPKSRKPLEQFERR</sequence>
<name>A0A392UNZ7_9FABA</name>
<evidence type="ECO:0000313" key="3">
    <source>
        <dbReference type="Proteomes" id="UP000265520"/>
    </source>
</evidence>
<comment type="caution">
    <text evidence="2">The sequence shown here is derived from an EMBL/GenBank/DDBJ whole genome shotgun (WGS) entry which is preliminary data.</text>
</comment>
<evidence type="ECO:0000256" key="1">
    <source>
        <dbReference type="SAM" id="MobiDB-lite"/>
    </source>
</evidence>